<evidence type="ECO:0000256" key="1">
    <source>
        <dbReference type="SAM" id="Phobius"/>
    </source>
</evidence>
<reference evidence="2" key="1">
    <citation type="submission" date="2022-07" db="EMBL/GenBank/DDBJ databases">
        <authorList>
            <person name="Macas J."/>
            <person name="Novak P."/>
            <person name="Neumann P."/>
        </authorList>
    </citation>
    <scope>NUCLEOTIDE SEQUENCE</scope>
</reference>
<comment type="caution">
    <text evidence="2">The sequence shown here is derived from an EMBL/GenBank/DDBJ whole genome shotgun (WGS) entry which is preliminary data.</text>
</comment>
<evidence type="ECO:0000313" key="2">
    <source>
        <dbReference type="EMBL" id="CAH9059640.1"/>
    </source>
</evidence>
<keyword evidence="3" id="KW-1185">Reference proteome</keyword>
<name>A0AAV0C1F7_9ASTE</name>
<keyword evidence="1" id="KW-1133">Transmembrane helix</keyword>
<keyword evidence="1" id="KW-0812">Transmembrane</keyword>
<dbReference type="AlphaFoldDB" id="A0AAV0C1F7"/>
<evidence type="ECO:0000313" key="3">
    <source>
        <dbReference type="Proteomes" id="UP001152523"/>
    </source>
</evidence>
<protein>
    <submittedName>
        <fullName evidence="2">Uncharacterized protein</fullName>
    </submittedName>
</protein>
<dbReference type="EMBL" id="CAMAPF010000008">
    <property type="protein sequence ID" value="CAH9059640.1"/>
    <property type="molecule type" value="Genomic_DNA"/>
</dbReference>
<dbReference type="Proteomes" id="UP001152523">
    <property type="component" value="Unassembled WGS sequence"/>
</dbReference>
<gene>
    <name evidence="2" type="ORF">CEPIT_LOCUS1427</name>
</gene>
<proteinExistence type="predicted"/>
<feature type="transmembrane region" description="Helical" evidence="1">
    <location>
        <begin position="68"/>
        <end position="89"/>
    </location>
</feature>
<keyword evidence="1" id="KW-0472">Membrane</keyword>
<accession>A0AAV0C1F7</accession>
<organism evidence="2 3">
    <name type="scientific">Cuscuta epithymum</name>
    <dbReference type="NCBI Taxonomy" id="186058"/>
    <lineage>
        <taxon>Eukaryota</taxon>
        <taxon>Viridiplantae</taxon>
        <taxon>Streptophyta</taxon>
        <taxon>Embryophyta</taxon>
        <taxon>Tracheophyta</taxon>
        <taxon>Spermatophyta</taxon>
        <taxon>Magnoliopsida</taxon>
        <taxon>eudicotyledons</taxon>
        <taxon>Gunneridae</taxon>
        <taxon>Pentapetalae</taxon>
        <taxon>asterids</taxon>
        <taxon>lamiids</taxon>
        <taxon>Solanales</taxon>
        <taxon>Convolvulaceae</taxon>
        <taxon>Cuscuteae</taxon>
        <taxon>Cuscuta</taxon>
        <taxon>Cuscuta subgen. Cuscuta</taxon>
    </lineage>
</organism>
<feature type="transmembrane region" description="Helical" evidence="1">
    <location>
        <begin position="12"/>
        <end position="30"/>
    </location>
</feature>
<sequence length="134" mass="15048">MAVLSRALVLRDVLSLSMWGIMLVSLLTLSGQEFLSTFLECVDTNRACSPSERPSCHEEFYGKTLFQFYVSISSTCFYFSVSSFALKLWTSGVRLINSISVPVLSGFKLHVSCLTNQVDLYDVVDSMSIHRAHY</sequence>